<dbReference type="EMBL" id="HACA01015992">
    <property type="protein sequence ID" value="CDW33353.1"/>
    <property type="molecule type" value="Transcribed_RNA"/>
</dbReference>
<name>A0A0K2U570_LEPSM</name>
<accession>A0A0K2U570</accession>
<sequence length="50" mass="5923">MKSKGLGIIQKFDFYRKEFISSSLVLHHSETLVDRINWSMWEYGTILGFL</sequence>
<evidence type="ECO:0000313" key="1">
    <source>
        <dbReference type="EMBL" id="CDW33353.1"/>
    </source>
</evidence>
<dbReference type="AlphaFoldDB" id="A0A0K2U570"/>
<protein>
    <submittedName>
        <fullName evidence="1">Uncharacterized protein</fullName>
    </submittedName>
</protein>
<reference evidence="1" key="1">
    <citation type="submission" date="2014-05" db="EMBL/GenBank/DDBJ databases">
        <authorList>
            <person name="Chronopoulou M."/>
        </authorList>
    </citation>
    <scope>NUCLEOTIDE SEQUENCE</scope>
    <source>
        <tissue evidence="1">Whole organism</tissue>
    </source>
</reference>
<proteinExistence type="predicted"/>
<organism evidence="1">
    <name type="scientific">Lepeophtheirus salmonis</name>
    <name type="common">Salmon louse</name>
    <name type="synonym">Caligus salmonis</name>
    <dbReference type="NCBI Taxonomy" id="72036"/>
    <lineage>
        <taxon>Eukaryota</taxon>
        <taxon>Metazoa</taxon>
        <taxon>Ecdysozoa</taxon>
        <taxon>Arthropoda</taxon>
        <taxon>Crustacea</taxon>
        <taxon>Multicrustacea</taxon>
        <taxon>Hexanauplia</taxon>
        <taxon>Copepoda</taxon>
        <taxon>Siphonostomatoida</taxon>
        <taxon>Caligidae</taxon>
        <taxon>Lepeophtheirus</taxon>
    </lineage>
</organism>